<name>A0ABP1WKY7_9FIRM</name>
<proteinExistence type="predicted"/>
<dbReference type="EMBL" id="HF545616">
    <property type="protein sequence ID" value="CCO05302.1"/>
    <property type="molecule type" value="Genomic_DNA"/>
</dbReference>
<dbReference type="Proteomes" id="UP000027600">
    <property type="component" value="Chromosome I"/>
</dbReference>
<gene>
    <name evidence="1" type="ORF">RBI_I01600</name>
</gene>
<reference evidence="1 2" key="1">
    <citation type="journal article" date="2014" name="Int. J. Syst. Evol. Microbiol.">
        <title>Complete genome of a new Firmicutes species belonging to the dominant human colonic microbiota ('Ruminococcus bicirculans') reveals two chromosomes and a selective capacity to utilize plant glucans.</title>
        <authorList>
            <consortium name="NISC Comparative Sequencing Program"/>
            <person name="Wegmann U."/>
            <person name="Louis P."/>
            <person name="Goesmann A."/>
            <person name="Henrissat B."/>
            <person name="Duncan S.H."/>
            <person name="Flint H.J."/>
        </authorList>
    </citation>
    <scope>NUCLEOTIDE SEQUENCE [LARGE SCALE GENOMIC DNA]</scope>
    <source>
        <strain evidence="1 2">80/3</strain>
    </source>
</reference>
<evidence type="ECO:0000313" key="2">
    <source>
        <dbReference type="Proteomes" id="UP000027600"/>
    </source>
</evidence>
<accession>A0ABP1WKY7</accession>
<keyword evidence="2" id="KW-1185">Reference proteome</keyword>
<sequence>MTNRKFKDYQKNRLAFIAILRNYELLCTILLTLNKEFPKQFYSKRCIEWIDTYAESCKTANEQDRDGVLDFKLEQGVKRCSIDVDKINAFVARRCSDFSKDNKTVLAANVKLALIQTAEQFGVGAKRMQRLQEALLAERIAKPAEEVSKLGIKNYIEETNVGQVDYRKFQYKEKMKVTLQEQKEARAGLEAFRRWTQENVPQNIETE</sequence>
<dbReference type="RefSeq" id="WP_038672239.1">
    <property type="nucleotide sequence ID" value="NZ_HF545616.1"/>
</dbReference>
<organism evidence="1 2">
    <name type="scientific">Ruminococcus bicirculans</name>
    <name type="common">ex Wegman et al. 2014</name>
    <dbReference type="NCBI Taxonomy" id="1160721"/>
    <lineage>
        <taxon>Bacteria</taxon>
        <taxon>Bacillati</taxon>
        <taxon>Bacillota</taxon>
        <taxon>Clostridia</taxon>
        <taxon>Eubacteriales</taxon>
        <taxon>Oscillospiraceae</taxon>
        <taxon>Ruminococcus</taxon>
    </lineage>
</organism>
<evidence type="ECO:0000313" key="1">
    <source>
        <dbReference type="EMBL" id="CCO05302.1"/>
    </source>
</evidence>
<protein>
    <submittedName>
        <fullName evidence="1">Uncharacterized protein</fullName>
    </submittedName>
</protein>